<dbReference type="Proteomes" id="UP000005546">
    <property type="component" value="Unassembled WGS sequence"/>
</dbReference>
<reference evidence="1 2" key="1">
    <citation type="submission" date="2011-02" db="EMBL/GenBank/DDBJ databases">
        <authorList>
            <person name="Weinstock G."/>
            <person name="Sodergren E."/>
            <person name="Clifton S."/>
            <person name="Fulton L."/>
            <person name="Fulton B."/>
            <person name="Courtney L."/>
            <person name="Fronick C."/>
            <person name="Harrison M."/>
            <person name="Strong C."/>
            <person name="Farmer C."/>
            <person name="Delahaunty K."/>
            <person name="Markovic C."/>
            <person name="Hall O."/>
            <person name="Minx P."/>
            <person name="Tomlinson C."/>
            <person name="Mitreva M."/>
            <person name="Hou S."/>
            <person name="Chen J."/>
            <person name="Wollam A."/>
            <person name="Pepin K.H."/>
            <person name="Johnson M."/>
            <person name="Bhonagiri V."/>
            <person name="Zhang X."/>
            <person name="Suruliraj S."/>
            <person name="Warren W."/>
            <person name="Chinwalla A."/>
            <person name="Mardis E.R."/>
            <person name="Wilson R.K."/>
        </authorList>
    </citation>
    <scope>NUCLEOTIDE SEQUENCE [LARGE SCALE GENOMIC DNA]</scope>
    <source>
        <strain evidence="1 2">YIT 11841</strain>
    </source>
</reference>
<proteinExistence type="predicted"/>
<evidence type="ECO:0000313" key="1">
    <source>
        <dbReference type="EMBL" id="EGG53725.1"/>
    </source>
</evidence>
<accession>F3QUR2</accession>
<keyword evidence="2" id="KW-1185">Reference proteome</keyword>
<dbReference type="AlphaFoldDB" id="F3QUR2"/>
<protein>
    <submittedName>
        <fullName evidence="1">Uncharacterized protein</fullName>
    </submittedName>
</protein>
<sequence length="41" mass="4972">MFFHTFNKIRTKLGIIMEANLQKVFNNTNYSSQKKKKNFNF</sequence>
<gene>
    <name evidence="1" type="ORF">HMPREF9442_01936</name>
</gene>
<dbReference type="EMBL" id="AFBR01000053">
    <property type="protein sequence ID" value="EGG53725.1"/>
    <property type="molecule type" value="Genomic_DNA"/>
</dbReference>
<evidence type="ECO:0000313" key="2">
    <source>
        <dbReference type="Proteomes" id="UP000005546"/>
    </source>
</evidence>
<comment type="caution">
    <text evidence="1">The sequence shown here is derived from an EMBL/GenBank/DDBJ whole genome shotgun (WGS) entry which is preliminary data.</text>
</comment>
<organism evidence="1 2">
    <name type="scientific">Paraprevotella xylaniphila YIT 11841</name>
    <dbReference type="NCBI Taxonomy" id="762982"/>
    <lineage>
        <taxon>Bacteria</taxon>
        <taxon>Pseudomonadati</taxon>
        <taxon>Bacteroidota</taxon>
        <taxon>Bacteroidia</taxon>
        <taxon>Bacteroidales</taxon>
        <taxon>Prevotellaceae</taxon>
        <taxon>Paraprevotella</taxon>
    </lineage>
</organism>
<name>F3QUR2_9BACT</name>
<dbReference type="HOGENOM" id="CLU_3274078_0_0_10"/>